<dbReference type="AlphaFoldDB" id="A0A3L6S2F1"/>
<organism evidence="2 3">
    <name type="scientific">Panicum miliaceum</name>
    <name type="common">Proso millet</name>
    <name type="synonym">Broomcorn millet</name>
    <dbReference type="NCBI Taxonomy" id="4540"/>
    <lineage>
        <taxon>Eukaryota</taxon>
        <taxon>Viridiplantae</taxon>
        <taxon>Streptophyta</taxon>
        <taxon>Embryophyta</taxon>
        <taxon>Tracheophyta</taxon>
        <taxon>Spermatophyta</taxon>
        <taxon>Magnoliopsida</taxon>
        <taxon>Liliopsida</taxon>
        <taxon>Poales</taxon>
        <taxon>Poaceae</taxon>
        <taxon>PACMAD clade</taxon>
        <taxon>Panicoideae</taxon>
        <taxon>Panicodae</taxon>
        <taxon>Paniceae</taxon>
        <taxon>Panicinae</taxon>
        <taxon>Panicum</taxon>
        <taxon>Panicum sect. Panicum</taxon>
    </lineage>
</organism>
<evidence type="ECO:0000313" key="2">
    <source>
        <dbReference type="EMBL" id="RLN13344.1"/>
    </source>
</evidence>
<feature type="compositionally biased region" description="Acidic residues" evidence="1">
    <location>
        <begin position="341"/>
        <end position="350"/>
    </location>
</feature>
<name>A0A3L6S2F1_PANMI</name>
<feature type="region of interest" description="Disordered" evidence="1">
    <location>
        <begin position="341"/>
        <end position="398"/>
    </location>
</feature>
<accession>A0A3L6S2F1</accession>
<dbReference type="InterPro" id="IPR008586">
    <property type="entry name" value="DUF868_pln"/>
</dbReference>
<dbReference type="PANTHER" id="PTHR31972:SF8">
    <property type="entry name" value="OS06G0181800 PROTEIN"/>
    <property type="match status" value="1"/>
</dbReference>
<keyword evidence="3" id="KW-1185">Reference proteome</keyword>
<dbReference type="OrthoDB" id="755920at2759"/>
<feature type="compositionally biased region" description="Basic residues" evidence="1">
    <location>
        <begin position="149"/>
        <end position="160"/>
    </location>
</feature>
<comment type="caution">
    <text evidence="2">The sequence shown here is derived from an EMBL/GenBank/DDBJ whole genome shotgun (WGS) entry which is preliminary data.</text>
</comment>
<dbReference type="Pfam" id="PF05910">
    <property type="entry name" value="DUF868"/>
    <property type="match status" value="1"/>
</dbReference>
<proteinExistence type="predicted"/>
<dbReference type="EMBL" id="PQIB02000006">
    <property type="protein sequence ID" value="RLN13344.1"/>
    <property type="molecule type" value="Genomic_DNA"/>
</dbReference>
<reference evidence="3" key="1">
    <citation type="journal article" date="2019" name="Nat. Commun.">
        <title>The genome of broomcorn millet.</title>
        <authorList>
            <person name="Zou C."/>
            <person name="Miki D."/>
            <person name="Li D."/>
            <person name="Tang Q."/>
            <person name="Xiao L."/>
            <person name="Rajput S."/>
            <person name="Deng P."/>
            <person name="Jia W."/>
            <person name="Huang R."/>
            <person name="Zhang M."/>
            <person name="Sun Y."/>
            <person name="Hu J."/>
            <person name="Fu X."/>
            <person name="Schnable P.S."/>
            <person name="Li F."/>
            <person name="Zhang H."/>
            <person name="Feng B."/>
            <person name="Zhu X."/>
            <person name="Liu R."/>
            <person name="Schnable J.C."/>
            <person name="Zhu J.-K."/>
            <person name="Zhang H."/>
        </authorList>
    </citation>
    <scope>NUCLEOTIDE SEQUENCE [LARGE SCALE GENOMIC DNA]</scope>
</reference>
<evidence type="ECO:0000313" key="3">
    <source>
        <dbReference type="Proteomes" id="UP000275267"/>
    </source>
</evidence>
<protein>
    <recommendedName>
        <fullName evidence="4">DUF868 domain-containing protein</fullName>
    </recommendedName>
</protein>
<gene>
    <name evidence="2" type="ORF">C2845_PM09G04800</name>
</gene>
<sequence length="436" mass="48026">MPLLWPKIDGISMGEMPVPKIDFMLKIFRRRVWCLASKSSPLWWRAAWSLETWLAPVPKCLARIWVTGDLRLCDCAHPEAAVLAASGVDHARRPRTRVHAALLLRPPRRRALPGAAVLLGDVRLLDAPRRRHADVVPRADRPASGRGAPPRRGRRRRRRRGARRFALRPWLPWRRRGSKRFSLPGGRAVAFSWDLWRARFAAAGRRPEPASRYSLHVSVDGELALAVGDGARPASSAGLLLSRRENAVVADGPGEAYATTVDVAGEAHEVSLAVEDSAMWVAIDGEKALQVRRLRWKFRGSERLDLPRGRVRVTWDLHGWLFSPDAAAVFVLRFEASDADDEDGRDAEEDAGAHRHASGGGGESWCSSDSDRRGWRRGPFRSGSDTSPTVSVASTSATSSAGSVATVSEWAAAEEAVALKDGGGFSLVVQLWKKRR</sequence>
<dbReference type="STRING" id="4540.A0A3L6S2F1"/>
<evidence type="ECO:0000256" key="1">
    <source>
        <dbReference type="SAM" id="MobiDB-lite"/>
    </source>
</evidence>
<feature type="compositionally biased region" description="Low complexity" evidence="1">
    <location>
        <begin position="384"/>
        <end position="398"/>
    </location>
</feature>
<dbReference type="PANTHER" id="PTHR31972">
    <property type="entry name" value="EXPRESSED PROTEIN"/>
    <property type="match status" value="1"/>
</dbReference>
<feature type="compositionally biased region" description="Basic and acidic residues" evidence="1">
    <location>
        <begin position="134"/>
        <end position="143"/>
    </location>
</feature>
<dbReference type="Proteomes" id="UP000275267">
    <property type="component" value="Unassembled WGS sequence"/>
</dbReference>
<feature type="region of interest" description="Disordered" evidence="1">
    <location>
        <begin position="134"/>
        <end position="160"/>
    </location>
</feature>
<evidence type="ECO:0008006" key="4">
    <source>
        <dbReference type="Google" id="ProtNLM"/>
    </source>
</evidence>